<dbReference type="eggNOG" id="arCOG04566">
    <property type="taxonomic scope" value="Archaea"/>
</dbReference>
<evidence type="ECO:0000313" key="3">
    <source>
        <dbReference type="EMBL" id="EJN58560.1"/>
    </source>
</evidence>
<dbReference type="EMBL" id="ALJD01000008">
    <property type="protein sequence ID" value="EJN58560.1"/>
    <property type="molecule type" value="Genomic_DNA"/>
</dbReference>
<feature type="coiled-coil region" evidence="1">
    <location>
        <begin position="42"/>
        <end position="76"/>
    </location>
</feature>
<evidence type="ECO:0000313" key="4">
    <source>
        <dbReference type="Proteomes" id="UP000007813"/>
    </source>
</evidence>
<dbReference type="Gene3D" id="1.10.287.1490">
    <property type="match status" value="1"/>
</dbReference>
<protein>
    <recommendedName>
        <fullName evidence="5">CopG family transcriptional regulator</fullName>
    </recommendedName>
</protein>
<feature type="region of interest" description="Disordered" evidence="2">
    <location>
        <begin position="239"/>
        <end position="268"/>
    </location>
</feature>
<sequence>MSGEQAETLPEDLDTWLDQQASEDGVDRDDLLVRAVAAYRILEGERETLDDADGTREQLTEEVDRLDARLAAVEDDVDTKIDDVRSRLVQVKREVDTKAPTEHGHPGLADRVDTAGATATEALDRIGGLGDRLDRGFENYEEVLTYLRDTTDDLDDDVTRLAHTLVDLRDRTAALEATMERHTAAVDLKREANQQSITDATCAGCDSTVHLGLLSVPQCPHCERGFVDVEPARGFFGSATLTVGDPPALDGETTSPPSEHTHSENGDD</sequence>
<comment type="caution">
    <text evidence="3">The sequence shown here is derived from an EMBL/GenBank/DDBJ whole genome shotgun (WGS) entry which is preliminary data.</text>
</comment>
<dbReference type="Proteomes" id="UP000007813">
    <property type="component" value="Unassembled WGS sequence"/>
</dbReference>
<feature type="compositionally biased region" description="Basic and acidic residues" evidence="2">
    <location>
        <begin position="259"/>
        <end position="268"/>
    </location>
</feature>
<evidence type="ECO:0008006" key="5">
    <source>
        <dbReference type="Google" id="ProtNLM"/>
    </source>
</evidence>
<name>J2ZD07_9EURY</name>
<evidence type="ECO:0000256" key="1">
    <source>
        <dbReference type="SAM" id="Coils"/>
    </source>
</evidence>
<dbReference type="RefSeq" id="WP_009375952.1">
    <property type="nucleotide sequence ID" value="NZ_ALJD01000008.1"/>
</dbReference>
<dbReference type="OrthoDB" id="178000at2157"/>
<proteinExistence type="predicted"/>
<dbReference type="AlphaFoldDB" id="J2ZD07"/>
<evidence type="ECO:0000256" key="2">
    <source>
        <dbReference type="SAM" id="MobiDB-lite"/>
    </source>
</evidence>
<organism evidence="3 4">
    <name type="scientific">Halogranum salarium B-1</name>
    <dbReference type="NCBI Taxonomy" id="1210908"/>
    <lineage>
        <taxon>Archaea</taxon>
        <taxon>Methanobacteriati</taxon>
        <taxon>Methanobacteriota</taxon>
        <taxon>Stenosarchaea group</taxon>
        <taxon>Halobacteria</taxon>
        <taxon>Halobacteriales</taxon>
        <taxon>Haloferacaceae</taxon>
    </lineage>
</organism>
<gene>
    <name evidence="3" type="ORF">HSB1_30380</name>
</gene>
<keyword evidence="1" id="KW-0175">Coiled coil</keyword>
<accession>J2ZD07</accession>
<reference evidence="3 4" key="1">
    <citation type="journal article" date="2012" name="J. Bacteriol.">
        <title>Draft Genome Sequence of the Extremely Halophilic Archaeon Halogranum salarium B-1T.</title>
        <authorList>
            <person name="Kim K.K."/>
            <person name="Lee K.C."/>
            <person name="Lee J.S."/>
        </authorList>
    </citation>
    <scope>NUCLEOTIDE SEQUENCE [LARGE SCALE GENOMIC DNA]</scope>
    <source>
        <strain evidence="3 4">B-1</strain>
    </source>
</reference>